<dbReference type="Gene3D" id="3.30.1050.10">
    <property type="entry name" value="SCP2 sterol-binding domain"/>
    <property type="match status" value="1"/>
</dbReference>
<dbReference type="RefSeq" id="WP_205047661.1">
    <property type="nucleotide sequence ID" value="NZ_CAJVAX010000001.1"/>
</dbReference>
<keyword evidence="2" id="KW-0238">DNA-binding</keyword>
<evidence type="ECO:0000313" key="6">
    <source>
        <dbReference type="Proteomes" id="UP001153328"/>
    </source>
</evidence>
<dbReference type="PANTHER" id="PTHR33204">
    <property type="entry name" value="TRANSCRIPTIONAL REGULATOR, MARR FAMILY"/>
    <property type="match status" value="1"/>
</dbReference>
<protein>
    <submittedName>
        <fullName evidence="5">Transcriptional regulator, HxlR family</fullName>
    </submittedName>
</protein>
<dbReference type="SUPFAM" id="SSF46785">
    <property type="entry name" value="Winged helix' DNA-binding domain"/>
    <property type="match status" value="1"/>
</dbReference>
<dbReference type="InterPro" id="IPR036388">
    <property type="entry name" value="WH-like_DNA-bd_sf"/>
</dbReference>
<comment type="caution">
    <text evidence="5">The sequence shown here is derived from an EMBL/GenBank/DDBJ whole genome shotgun (WGS) entry which is preliminary data.</text>
</comment>
<dbReference type="Pfam" id="PF01638">
    <property type="entry name" value="HxlR"/>
    <property type="match status" value="1"/>
</dbReference>
<dbReference type="InterPro" id="IPR036527">
    <property type="entry name" value="SCP2_sterol-bd_dom_sf"/>
</dbReference>
<dbReference type="SUPFAM" id="SSF55718">
    <property type="entry name" value="SCP-like"/>
    <property type="match status" value="1"/>
</dbReference>
<keyword evidence="3" id="KW-0804">Transcription</keyword>
<evidence type="ECO:0000256" key="2">
    <source>
        <dbReference type="ARBA" id="ARBA00023125"/>
    </source>
</evidence>
<gene>
    <name evidence="5" type="ORF">SBRY_10854</name>
</gene>
<feature type="domain" description="HTH hxlR-type" evidence="4">
    <location>
        <begin position="11"/>
        <end position="109"/>
    </location>
</feature>
<dbReference type="Proteomes" id="UP001153328">
    <property type="component" value="Unassembled WGS sequence"/>
</dbReference>
<reference evidence="5" key="1">
    <citation type="submission" date="2021-06" db="EMBL/GenBank/DDBJ databases">
        <authorList>
            <person name="Arsene-Ploetze F."/>
        </authorList>
    </citation>
    <scope>NUCLEOTIDE SEQUENCE</scope>
    <source>
        <strain evidence="5">SBRY1</strain>
    </source>
</reference>
<dbReference type="Pfam" id="PF14864">
    <property type="entry name" value="Alkyl_sulf_C"/>
    <property type="match status" value="1"/>
</dbReference>
<dbReference type="InterPro" id="IPR036390">
    <property type="entry name" value="WH_DNA-bd_sf"/>
</dbReference>
<evidence type="ECO:0000256" key="3">
    <source>
        <dbReference type="ARBA" id="ARBA00023163"/>
    </source>
</evidence>
<evidence type="ECO:0000259" key="4">
    <source>
        <dbReference type="PROSITE" id="PS51118"/>
    </source>
</evidence>
<dbReference type="InterPro" id="IPR029229">
    <property type="entry name" value="Alkyl_sulf_C"/>
</dbReference>
<accession>A0A9W4E6Z2</accession>
<keyword evidence="1" id="KW-0805">Transcription regulation</keyword>
<dbReference type="Gene3D" id="1.10.10.10">
    <property type="entry name" value="Winged helix-like DNA-binding domain superfamily/Winged helix DNA-binding domain"/>
    <property type="match status" value="1"/>
</dbReference>
<proteinExistence type="predicted"/>
<dbReference type="AlphaFoldDB" id="A0A9W4E6Z2"/>
<dbReference type="GO" id="GO:0003677">
    <property type="term" value="F:DNA binding"/>
    <property type="evidence" value="ECO:0007669"/>
    <property type="project" value="UniProtKB-KW"/>
</dbReference>
<organism evidence="5 6">
    <name type="scientific">Actinacidiphila bryophytorum</name>
    <dbReference type="NCBI Taxonomy" id="1436133"/>
    <lineage>
        <taxon>Bacteria</taxon>
        <taxon>Bacillati</taxon>
        <taxon>Actinomycetota</taxon>
        <taxon>Actinomycetes</taxon>
        <taxon>Kitasatosporales</taxon>
        <taxon>Streptomycetaceae</taxon>
        <taxon>Actinacidiphila</taxon>
    </lineage>
</organism>
<dbReference type="PROSITE" id="PS51118">
    <property type="entry name" value="HTH_HXLR"/>
    <property type="match status" value="1"/>
</dbReference>
<dbReference type="EMBL" id="CAJVAX010000001">
    <property type="protein sequence ID" value="CAG7605748.1"/>
    <property type="molecule type" value="Genomic_DNA"/>
</dbReference>
<sequence length="227" mass="24106">MASKRSYGDGCGIARAMDLVGERWALLVVRELVLGPKRFTALHAGLPGVSPNVLAQRLRELEAAGVLRRRALGPPAGARVYELTEWGQELEPLLVGLGRWGGRTPEPTADPYRSADSLLLWLRSRYDPAADVTRLAVVLAVRVGDDRFAVAVRDGRLTVERGVPAAPDATLTGDLPVLTDILQGRRSIAEAAQNGELAAGGDVAAVDRLVDVLITSRPATAQAPVPA</sequence>
<evidence type="ECO:0000256" key="1">
    <source>
        <dbReference type="ARBA" id="ARBA00023015"/>
    </source>
</evidence>
<keyword evidence="6" id="KW-1185">Reference proteome</keyword>
<dbReference type="InterPro" id="IPR002577">
    <property type="entry name" value="HTH_HxlR"/>
</dbReference>
<evidence type="ECO:0000313" key="5">
    <source>
        <dbReference type="EMBL" id="CAG7605748.1"/>
    </source>
</evidence>
<name>A0A9W4E6Z2_9ACTN</name>
<dbReference type="PANTHER" id="PTHR33204:SF18">
    <property type="entry name" value="TRANSCRIPTIONAL REGULATORY PROTEIN"/>
    <property type="match status" value="1"/>
</dbReference>